<dbReference type="SUPFAM" id="SSF47661">
    <property type="entry name" value="t-snare proteins"/>
    <property type="match status" value="1"/>
</dbReference>
<dbReference type="GO" id="GO:0000149">
    <property type="term" value="F:SNARE binding"/>
    <property type="evidence" value="ECO:0007669"/>
    <property type="project" value="TreeGrafter"/>
</dbReference>
<dbReference type="GO" id="GO:0000139">
    <property type="term" value="C:Golgi membrane"/>
    <property type="evidence" value="ECO:0007669"/>
    <property type="project" value="UniProtKB-SubCell"/>
</dbReference>
<keyword evidence="12" id="KW-1185">Reference proteome</keyword>
<dbReference type="GO" id="GO:0048278">
    <property type="term" value="P:vesicle docking"/>
    <property type="evidence" value="ECO:0007669"/>
    <property type="project" value="TreeGrafter"/>
</dbReference>
<keyword evidence="9 10" id="KW-0472">Membrane</keyword>
<sequence length="359" mass="41030">MTSRNLTEVFVIMRNNASKNRSHYDDRRGSDAERLLKHSVREAEEGLELQDDYGTPPTWLDKFEEAQYTMSKIKPKLDELGSLHARHLLRPAFDDKQDDECDIEVLSQNISKLITSTHRHIQCVRSSLGVGSKVEQRLTANAVHCALLQLQELTFKFRASQNAYLMQLNSREERSQKYFDDGGGAGDVFTNVELGEQGGVNNFVDSFDNFLQPAVNGGLTAAGKLGGGNAYLFEDDEQAIDDHFQRPPTSRMTQQQLLLFEEENTRLAQHREEEVTKIVKSIYDLNDIFKDLGHMVQEQGTVLDRIDYNVEQTQTRVSEGLRQLHKAEMYQRKNRKMCIILVLAAVTFFMLLLLILTKL</sequence>
<dbReference type="GeneID" id="108079199"/>
<dbReference type="RefSeq" id="XP_017028951.2">
    <property type="nucleotide sequence ID" value="XM_017173462.3"/>
</dbReference>
<keyword evidence="3" id="KW-0813">Transport</keyword>
<evidence type="ECO:0000256" key="5">
    <source>
        <dbReference type="ARBA" id="ARBA00022927"/>
    </source>
</evidence>
<proteinExistence type="inferred from homology"/>
<evidence type="ECO:0000313" key="13">
    <source>
        <dbReference type="RefSeq" id="XP_017028951.2"/>
    </source>
</evidence>
<evidence type="ECO:0000256" key="6">
    <source>
        <dbReference type="ARBA" id="ARBA00022989"/>
    </source>
</evidence>
<dbReference type="GO" id="GO:0031201">
    <property type="term" value="C:SNARE complex"/>
    <property type="evidence" value="ECO:0007669"/>
    <property type="project" value="TreeGrafter"/>
</dbReference>
<keyword evidence="5" id="KW-0653">Protein transport</keyword>
<dbReference type="PROSITE" id="PS50192">
    <property type="entry name" value="T_SNARE"/>
    <property type="match status" value="1"/>
</dbReference>
<reference evidence="13" key="1">
    <citation type="submission" date="2025-08" db="UniProtKB">
        <authorList>
            <consortium name="RefSeq"/>
        </authorList>
    </citation>
    <scope>IDENTIFICATION</scope>
    <source>
        <strain evidence="13">14028-0561.14</strain>
        <tissue evidence="13">Whole fly</tissue>
    </source>
</reference>
<organism evidence="12 13">
    <name type="scientific">Drosophila kikkawai</name>
    <name type="common">Fruit fly</name>
    <dbReference type="NCBI Taxonomy" id="30033"/>
    <lineage>
        <taxon>Eukaryota</taxon>
        <taxon>Metazoa</taxon>
        <taxon>Ecdysozoa</taxon>
        <taxon>Arthropoda</taxon>
        <taxon>Hexapoda</taxon>
        <taxon>Insecta</taxon>
        <taxon>Pterygota</taxon>
        <taxon>Neoptera</taxon>
        <taxon>Endopterygota</taxon>
        <taxon>Diptera</taxon>
        <taxon>Brachycera</taxon>
        <taxon>Muscomorpha</taxon>
        <taxon>Ephydroidea</taxon>
        <taxon>Drosophilidae</taxon>
        <taxon>Drosophila</taxon>
        <taxon>Sophophora</taxon>
    </lineage>
</organism>
<evidence type="ECO:0000256" key="9">
    <source>
        <dbReference type="ARBA" id="ARBA00023136"/>
    </source>
</evidence>
<dbReference type="SMART" id="SM00397">
    <property type="entry name" value="t_SNARE"/>
    <property type="match status" value="1"/>
</dbReference>
<dbReference type="PROSITE" id="PS00914">
    <property type="entry name" value="SYNTAXIN"/>
    <property type="match status" value="1"/>
</dbReference>
<dbReference type="InterPro" id="IPR010989">
    <property type="entry name" value="SNARE"/>
</dbReference>
<dbReference type="Gene3D" id="1.20.58.70">
    <property type="match status" value="1"/>
</dbReference>
<dbReference type="InterPro" id="IPR006012">
    <property type="entry name" value="Syntaxin/epimorphin_CS"/>
</dbReference>
<protein>
    <submittedName>
        <fullName evidence="13">Syntaxin-16</fullName>
    </submittedName>
</protein>
<comment type="similarity">
    <text evidence="2">Belongs to the syntaxin family.</text>
</comment>
<dbReference type="AlphaFoldDB" id="A0A6P4J0X7"/>
<dbReference type="GO" id="GO:0005484">
    <property type="term" value="F:SNAP receptor activity"/>
    <property type="evidence" value="ECO:0007669"/>
    <property type="project" value="InterPro"/>
</dbReference>
<dbReference type="GO" id="GO:0006886">
    <property type="term" value="P:intracellular protein transport"/>
    <property type="evidence" value="ECO:0007669"/>
    <property type="project" value="InterPro"/>
</dbReference>
<evidence type="ECO:0000256" key="8">
    <source>
        <dbReference type="ARBA" id="ARBA00023054"/>
    </source>
</evidence>
<keyword evidence="8" id="KW-0175">Coiled coil</keyword>
<dbReference type="InterPro" id="IPR000727">
    <property type="entry name" value="T_SNARE_dom"/>
</dbReference>
<keyword evidence="7" id="KW-0333">Golgi apparatus</keyword>
<dbReference type="Pfam" id="PF05739">
    <property type="entry name" value="SNARE"/>
    <property type="match status" value="1"/>
</dbReference>
<comment type="subcellular location">
    <subcellularLocation>
        <location evidence="1">Golgi apparatus membrane</location>
        <topology evidence="1">Single-pass type IV membrane protein</topology>
    </subcellularLocation>
</comment>
<dbReference type="PANTHER" id="PTHR19957:SF83">
    <property type="entry name" value="SYNTAXIN-16"/>
    <property type="match status" value="1"/>
</dbReference>
<name>A0A6P4J0X7_DROKI</name>
<dbReference type="Proteomes" id="UP001652661">
    <property type="component" value="Chromosome X"/>
</dbReference>
<evidence type="ECO:0000259" key="11">
    <source>
        <dbReference type="PROSITE" id="PS50192"/>
    </source>
</evidence>
<dbReference type="OrthoDB" id="10251371at2759"/>
<evidence type="ECO:0000256" key="10">
    <source>
        <dbReference type="SAM" id="Phobius"/>
    </source>
</evidence>
<evidence type="ECO:0000313" key="12">
    <source>
        <dbReference type="Proteomes" id="UP001652661"/>
    </source>
</evidence>
<keyword evidence="4 10" id="KW-0812">Transmembrane</keyword>
<feature type="domain" description="T-SNARE coiled-coil homology" evidence="11">
    <location>
        <begin position="265"/>
        <end position="327"/>
    </location>
</feature>
<evidence type="ECO:0000256" key="4">
    <source>
        <dbReference type="ARBA" id="ARBA00022692"/>
    </source>
</evidence>
<feature type="transmembrane region" description="Helical" evidence="10">
    <location>
        <begin position="338"/>
        <end position="356"/>
    </location>
</feature>
<accession>A0A6P4J0X7</accession>
<evidence type="ECO:0000256" key="2">
    <source>
        <dbReference type="ARBA" id="ARBA00009063"/>
    </source>
</evidence>
<dbReference type="InterPro" id="IPR045242">
    <property type="entry name" value="Syntaxin"/>
</dbReference>
<dbReference type="GO" id="GO:0006906">
    <property type="term" value="P:vesicle fusion"/>
    <property type="evidence" value="ECO:0007669"/>
    <property type="project" value="TreeGrafter"/>
</dbReference>
<gene>
    <name evidence="13" type="primary">Syx16</name>
</gene>
<evidence type="ECO:0000256" key="3">
    <source>
        <dbReference type="ARBA" id="ARBA00022448"/>
    </source>
</evidence>
<evidence type="ECO:0000256" key="7">
    <source>
        <dbReference type="ARBA" id="ARBA00023034"/>
    </source>
</evidence>
<dbReference type="CDD" id="cd15845">
    <property type="entry name" value="SNARE_syntaxin16"/>
    <property type="match status" value="1"/>
</dbReference>
<evidence type="ECO:0000256" key="1">
    <source>
        <dbReference type="ARBA" id="ARBA00004409"/>
    </source>
</evidence>
<dbReference type="PANTHER" id="PTHR19957">
    <property type="entry name" value="SYNTAXIN"/>
    <property type="match status" value="1"/>
</dbReference>
<keyword evidence="6 10" id="KW-1133">Transmembrane helix</keyword>